<feature type="region of interest" description="Disordered" evidence="1">
    <location>
        <begin position="119"/>
        <end position="140"/>
    </location>
</feature>
<dbReference type="AlphaFoldDB" id="A0A4C1ZRT6"/>
<proteinExistence type="predicted"/>
<comment type="caution">
    <text evidence="2">The sequence shown here is derived from an EMBL/GenBank/DDBJ whole genome shotgun (WGS) entry which is preliminary data.</text>
</comment>
<organism evidence="2 3">
    <name type="scientific">Eumeta variegata</name>
    <name type="common">Bagworm moth</name>
    <name type="synonym">Eumeta japonica</name>
    <dbReference type="NCBI Taxonomy" id="151549"/>
    <lineage>
        <taxon>Eukaryota</taxon>
        <taxon>Metazoa</taxon>
        <taxon>Ecdysozoa</taxon>
        <taxon>Arthropoda</taxon>
        <taxon>Hexapoda</taxon>
        <taxon>Insecta</taxon>
        <taxon>Pterygota</taxon>
        <taxon>Neoptera</taxon>
        <taxon>Endopterygota</taxon>
        <taxon>Lepidoptera</taxon>
        <taxon>Glossata</taxon>
        <taxon>Ditrysia</taxon>
        <taxon>Tineoidea</taxon>
        <taxon>Psychidae</taxon>
        <taxon>Oiketicinae</taxon>
        <taxon>Eumeta</taxon>
    </lineage>
</organism>
<name>A0A4C1ZRT6_EUMVA</name>
<evidence type="ECO:0000313" key="3">
    <source>
        <dbReference type="Proteomes" id="UP000299102"/>
    </source>
</evidence>
<gene>
    <name evidence="2" type="ORF">EVAR_87226_1</name>
</gene>
<protein>
    <submittedName>
        <fullName evidence="2">Uncharacterized protein</fullName>
    </submittedName>
</protein>
<evidence type="ECO:0000313" key="2">
    <source>
        <dbReference type="EMBL" id="GBP90122.1"/>
    </source>
</evidence>
<evidence type="ECO:0000256" key="1">
    <source>
        <dbReference type="SAM" id="MobiDB-lite"/>
    </source>
</evidence>
<dbReference type="Proteomes" id="UP000299102">
    <property type="component" value="Unassembled WGS sequence"/>
</dbReference>
<dbReference type="EMBL" id="BGZK01002059">
    <property type="protein sequence ID" value="GBP90122.1"/>
    <property type="molecule type" value="Genomic_DNA"/>
</dbReference>
<reference evidence="2 3" key="1">
    <citation type="journal article" date="2019" name="Commun. Biol.">
        <title>The bagworm genome reveals a unique fibroin gene that provides high tensile strength.</title>
        <authorList>
            <person name="Kono N."/>
            <person name="Nakamura H."/>
            <person name="Ohtoshi R."/>
            <person name="Tomita M."/>
            <person name="Numata K."/>
            <person name="Arakawa K."/>
        </authorList>
    </citation>
    <scope>NUCLEOTIDE SEQUENCE [LARGE SCALE GENOMIC DNA]</scope>
</reference>
<sequence length="181" mass="19308">MTLARAPTSDGARATAFAKFAICKIVRLPNVAHRKIVPILSRFGMQLGYSSVSSTTKNTTTSCSGRVKNAAKAYLVTPTFPISVCRRHVWVFAKLADALPTHSTRNYRREGLLVVSLSNRRSGGGASSPPRGRDRGAGGVSNSLIATEMVGQYFYNLGHRPAPAAGGCAYSASGRRPDVRP</sequence>
<accession>A0A4C1ZRT6</accession>
<keyword evidence="3" id="KW-1185">Reference proteome</keyword>